<comment type="pathway">
    <text evidence="2">One-carbon metabolism; tetrahydrofolate interconversion.</text>
</comment>
<dbReference type="GO" id="GO:0004489">
    <property type="term" value="F:methylenetetrahydrofolate reductase [NAD(P)H] activity"/>
    <property type="evidence" value="ECO:0007669"/>
    <property type="project" value="InterPro"/>
</dbReference>
<reference evidence="7" key="1">
    <citation type="submission" date="2021-01" db="EMBL/GenBank/DDBJ databases">
        <authorList>
            <person name="Corre E."/>
            <person name="Pelletier E."/>
            <person name="Niang G."/>
            <person name="Scheremetjew M."/>
            <person name="Finn R."/>
            <person name="Kale V."/>
            <person name="Holt S."/>
            <person name="Cochrane G."/>
            <person name="Meng A."/>
            <person name="Brown T."/>
            <person name="Cohen L."/>
        </authorList>
    </citation>
    <scope>NUCLEOTIDE SEQUENCE</scope>
    <source>
        <strain evidence="7">Ms1</strain>
    </source>
</reference>
<dbReference type="GO" id="GO:0071949">
    <property type="term" value="F:FAD binding"/>
    <property type="evidence" value="ECO:0007669"/>
    <property type="project" value="TreeGrafter"/>
</dbReference>
<evidence type="ECO:0000256" key="2">
    <source>
        <dbReference type="ARBA" id="ARBA00004777"/>
    </source>
</evidence>
<dbReference type="GO" id="GO:0009086">
    <property type="term" value="P:methionine biosynthetic process"/>
    <property type="evidence" value="ECO:0007669"/>
    <property type="project" value="TreeGrafter"/>
</dbReference>
<proteinExistence type="inferred from homology"/>
<dbReference type="UniPathway" id="UPA00193"/>
<dbReference type="InterPro" id="IPR004621">
    <property type="entry name" value="Fadh2_euk"/>
</dbReference>
<evidence type="ECO:0000256" key="4">
    <source>
        <dbReference type="ARBA" id="ARBA00022630"/>
    </source>
</evidence>
<comment type="similarity">
    <text evidence="3">Belongs to the methylenetetrahydrofolate reductase family.</text>
</comment>
<keyword evidence="5" id="KW-0274">FAD</keyword>
<evidence type="ECO:0000256" key="3">
    <source>
        <dbReference type="ARBA" id="ARBA00006743"/>
    </source>
</evidence>
<dbReference type="AlphaFoldDB" id="A0A7S1C6C6"/>
<evidence type="ECO:0000256" key="5">
    <source>
        <dbReference type="ARBA" id="ARBA00022827"/>
    </source>
</evidence>
<dbReference type="CDD" id="cd00537">
    <property type="entry name" value="MTHFR"/>
    <property type="match status" value="1"/>
</dbReference>
<dbReference type="Pfam" id="PF02219">
    <property type="entry name" value="MTHFR"/>
    <property type="match status" value="1"/>
</dbReference>
<organism evidence="7">
    <name type="scientific">Bicosoecida sp. CB-2014</name>
    <dbReference type="NCBI Taxonomy" id="1486930"/>
    <lineage>
        <taxon>Eukaryota</taxon>
        <taxon>Sar</taxon>
        <taxon>Stramenopiles</taxon>
        <taxon>Bigyra</taxon>
        <taxon>Opalozoa</taxon>
        <taxon>Bicosoecida</taxon>
    </lineage>
</organism>
<dbReference type="SUPFAM" id="SSF51730">
    <property type="entry name" value="FAD-linked oxidoreductase"/>
    <property type="match status" value="1"/>
</dbReference>
<dbReference type="PANTHER" id="PTHR45754:SF3">
    <property type="entry name" value="METHYLENETETRAHYDROFOLATE REDUCTASE (NADPH)"/>
    <property type="match status" value="1"/>
</dbReference>
<accession>A0A7S1C6C6</accession>
<dbReference type="Gene3D" id="3.20.20.220">
    <property type="match status" value="1"/>
</dbReference>
<evidence type="ECO:0000256" key="1">
    <source>
        <dbReference type="ARBA" id="ARBA00001974"/>
    </source>
</evidence>
<name>A0A7S1C6C6_9STRA</name>
<dbReference type="EMBL" id="HBFS01006086">
    <property type="protein sequence ID" value="CAD8910900.1"/>
    <property type="molecule type" value="Transcribed_RNA"/>
</dbReference>
<protein>
    <recommendedName>
        <fullName evidence="8">Methylenetetrahydrofolate reductase (NAD(P)H)</fullName>
    </recommendedName>
</protein>
<keyword evidence="6" id="KW-0560">Oxidoreductase</keyword>
<dbReference type="InterPro" id="IPR029041">
    <property type="entry name" value="FAD-linked_oxidoreductase-like"/>
</dbReference>
<gene>
    <name evidence="7" type="ORF">BSP0115_LOCUS4105</name>
</gene>
<evidence type="ECO:0000313" key="7">
    <source>
        <dbReference type="EMBL" id="CAD8910900.1"/>
    </source>
</evidence>
<dbReference type="GO" id="GO:0005829">
    <property type="term" value="C:cytosol"/>
    <property type="evidence" value="ECO:0007669"/>
    <property type="project" value="TreeGrafter"/>
</dbReference>
<dbReference type="PANTHER" id="PTHR45754">
    <property type="entry name" value="METHYLENETETRAHYDROFOLATE REDUCTASE"/>
    <property type="match status" value="1"/>
</dbReference>
<comment type="cofactor">
    <cofactor evidence="1">
        <name>FAD</name>
        <dbReference type="ChEBI" id="CHEBI:57692"/>
    </cofactor>
</comment>
<evidence type="ECO:0008006" key="8">
    <source>
        <dbReference type="Google" id="ProtNLM"/>
    </source>
</evidence>
<keyword evidence="4" id="KW-0285">Flavoprotein</keyword>
<dbReference type="InterPro" id="IPR003171">
    <property type="entry name" value="Mehydrof_redctse-like"/>
</dbReference>
<sequence>MPKLIEKIRAHQAAAGEETKDGEPTGKPFIAFEYYPPRTDDGVANLYKRLGRMAQQEPLYVDFTWGAGGSTADLTLELTVESKKRFGLEPNMHLTCTNMPVEKITTALEGAKAAGITNIVALRGDPPAGEAKWEAVEGGFACALDLVKYIKEKHGDFFGISVAGYPEGHPSVINKVEEGRALSDAEKGRVVTMEDGEYVCSDADFAAEIAYLKEKVDAGAELIITQMFFDVDVFVSFVAACRAAGIAVPILPGIMVIQAYGGFKRMTAFCKSRVPKEVHARLDAVKDDSEAVKRVGVEIGTEMSRALLAAGVPGLHFYCLNLEKVVVGIMENLGLAKPVDDAEGADE</sequence>
<dbReference type="NCBIfam" id="TIGR00677">
    <property type="entry name" value="fadh2_euk"/>
    <property type="match status" value="1"/>
</dbReference>
<dbReference type="GO" id="GO:0035999">
    <property type="term" value="P:tetrahydrofolate interconversion"/>
    <property type="evidence" value="ECO:0007669"/>
    <property type="project" value="UniProtKB-UniPathway"/>
</dbReference>
<evidence type="ECO:0000256" key="6">
    <source>
        <dbReference type="ARBA" id="ARBA00023002"/>
    </source>
</evidence>